<keyword evidence="2 4" id="KW-0479">Metal-binding</keyword>
<comment type="subcellular location">
    <subcellularLocation>
        <location evidence="4">Periplasm</location>
    </subcellularLocation>
</comment>
<dbReference type="GO" id="GO:0015945">
    <property type="term" value="P:methanol metabolic process"/>
    <property type="evidence" value="ECO:0007669"/>
    <property type="project" value="UniProtKB-UniRule"/>
</dbReference>
<sequence>MRYYALAAMMIGLGVAAVHAQPQFYNTVDGSPLNFDDAMEEGRDTEAVKEFMKTGVNIYNENPDIMAEAEELYSTMCSGCHGHHAEGKIGPGLNDNYWTYPQNETDVGLFSTLYGGASGQMGPMWGSLTLDEMLMSMAWVRHLYTGDPETATWLTPEQQKSFTPYKPKGGEGEQS</sequence>
<gene>
    <name evidence="10" type="primary">moxG</name>
    <name evidence="10" type="ORF">C9E81_08245</name>
</gene>
<protein>
    <recommendedName>
        <fullName evidence="4">Cytochrome c-L</fullName>
    </recommendedName>
</protein>
<dbReference type="AlphaFoldDB" id="A0A3M0MG08"/>
<evidence type="ECO:0000256" key="2">
    <source>
        <dbReference type="ARBA" id="ARBA00022723"/>
    </source>
</evidence>
<dbReference type="Proteomes" id="UP000273516">
    <property type="component" value="Unassembled WGS sequence"/>
</dbReference>
<keyword evidence="11" id="KW-1185">Reference proteome</keyword>
<dbReference type="GO" id="GO:0005506">
    <property type="term" value="F:iron ion binding"/>
    <property type="evidence" value="ECO:0007669"/>
    <property type="project" value="UniProtKB-UniRule"/>
</dbReference>
<dbReference type="InterPro" id="IPR009056">
    <property type="entry name" value="Cyt_c-like_dom"/>
</dbReference>
<feature type="signal peptide" evidence="8">
    <location>
        <begin position="1"/>
        <end position="20"/>
    </location>
</feature>
<comment type="PTM">
    <text evidence="5">Binds 1 heme c group covalently per subunit.</text>
</comment>
<dbReference type="NCBIfam" id="TIGR03872">
    <property type="entry name" value="cytochrome_MoxG"/>
    <property type="match status" value="1"/>
</dbReference>
<evidence type="ECO:0000256" key="6">
    <source>
        <dbReference type="PIRSR" id="PIRSR000008-2"/>
    </source>
</evidence>
<dbReference type="PROSITE" id="PS51007">
    <property type="entry name" value="CYTC"/>
    <property type="match status" value="1"/>
</dbReference>
<dbReference type="EMBL" id="QOKZ01000002">
    <property type="protein sequence ID" value="RMC36621.1"/>
    <property type="molecule type" value="Genomic_DNA"/>
</dbReference>
<keyword evidence="1 4" id="KW-0349">Heme</keyword>
<proteinExistence type="predicted"/>
<keyword evidence="4" id="KW-0574">Periplasm</keyword>
<dbReference type="GO" id="GO:0020037">
    <property type="term" value="F:heme binding"/>
    <property type="evidence" value="ECO:0007669"/>
    <property type="project" value="UniProtKB-UniRule"/>
</dbReference>
<evidence type="ECO:0000313" key="10">
    <source>
        <dbReference type="EMBL" id="RMC36621.1"/>
    </source>
</evidence>
<evidence type="ECO:0000256" key="4">
    <source>
        <dbReference type="PIRNR" id="PIRNR000008"/>
    </source>
</evidence>
<feature type="binding site" description="covalent" evidence="5">
    <location>
        <position position="77"/>
    </location>
    <ligand>
        <name>heme c</name>
        <dbReference type="ChEBI" id="CHEBI:61717"/>
    </ligand>
</feature>
<evidence type="ECO:0000256" key="5">
    <source>
        <dbReference type="PIRSR" id="PIRSR000008-1"/>
    </source>
</evidence>
<dbReference type="RefSeq" id="WP_122111790.1">
    <property type="nucleotide sequence ID" value="NZ_QOKZ01000002.1"/>
</dbReference>
<dbReference type="InterPro" id="IPR009153">
    <property type="entry name" value="Cyt_cL"/>
</dbReference>
<feature type="region of interest" description="Disordered" evidence="7">
    <location>
        <begin position="154"/>
        <end position="175"/>
    </location>
</feature>
<feature type="binding site" description="covalent" evidence="5">
    <location>
        <position position="80"/>
    </location>
    <ligand>
        <name>heme c</name>
        <dbReference type="ChEBI" id="CHEBI:61717"/>
    </ligand>
</feature>
<keyword evidence="3 4" id="KW-0408">Iron</keyword>
<keyword evidence="4" id="KW-0249">Electron transport</keyword>
<organism evidence="10 11">
    <name type="scientific">Paracoccus alkanivorans</name>
    <dbReference type="NCBI Taxonomy" id="2116655"/>
    <lineage>
        <taxon>Bacteria</taxon>
        <taxon>Pseudomonadati</taxon>
        <taxon>Pseudomonadota</taxon>
        <taxon>Alphaproteobacteria</taxon>
        <taxon>Rhodobacterales</taxon>
        <taxon>Paracoccaceae</taxon>
        <taxon>Paracoccus</taxon>
    </lineage>
</organism>
<evidence type="ECO:0000259" key="9">
    <source>
        <dbReference type="PROSITE" id="PS51007"/>
    </source>
</evidence>
<evidence type="ECO:0000313" key="11">
    <source>
        <dbReference type="Proteomes" id="UP000273516"/>
    </source>
</evidence>
<evidence type="ECO:0000256" key="7">
    <source>
        <dbReference type="SAM" id="MobiDB-lite"/>
    </source>
</evidence>
<dbReference type="SUPFAM" id="SSF46626">
    <property type="entry name" value="Cytochrome c"/>
    <property type="match status" value="1"/>
</dbReference>
<evidence type="ECO:0000256" key="1">
    <source>
        <dbReference type="ARBA" id="ARBA00022617"/>
    </source>
</evidence>
<dbReference type="Pfam" id="PF13442">
    <property type="entry name" value="Cytochrome_CBB3"/>
    <property type="match status" value="1"/>
</dbReference>
<dbReference type="Gene3D" id="1.10.760.10">
    <property type="entry name" value="Cytochrome c-like domain"/>
    <property type="match status" value="1"/>
</dbReference>
<dbReference type="PIRSF" id="PIRSF000008">
    <property type="entry name" value="Cytochrome_c551i"/>
    <property type="match status" value="1"/>
</dbReference>
<dbReference type="OrthoDB" id="9779283at2"/>
<keyword evidence="4" id="KW-0813">Transport</keyword>
<dbReference type="GO" id="GO:0009055">
    <property type="term" value="F:electron transfer activity"/>
    <property type="evidence" value="ECO:0007669"/>
    <property type="project" value="UniProtKB-UniRule"/>
</dbReference>
<name>A0A3M0MG08_9RHOB</name>
<feature type="binding site" description="axial binding residue" evidence="6">
    <location>
        <position position="81"/>
    </location>
    <ligand>
        <name>heme c</name>
        <dbReference type="ChEBI" id="CHEBI:61717"/>
    </ligand>
    <ligandPart>
        <name>Fe</name>
        <dbReference type="ChEBI" id="CHEBI:18248"/>
    </ligandPart>
</feature>
<evidence type="ECO:0000256" key="8">
    <source>
        <dbReference type="SAM" id="SignalP"/>
    </source>
</evidence>
<dbReference type="InterPro" id="IPR036909">
    <property type="entry name" value="Cyt_c-like_dom_sf"/>
</dbReference>
<accession>A0A3M0MG08</accession>
<evidence type="ECO:0000256" key="3">
    <source>
        <dbReference type="ARBA" id="ARBA00023004"/>
    </source>
</evidence>
<comment type="function">
    <text evidence="4">Electron acceptor for MDH. Acts in methanol oxidation.</text>
</comment>
<keyword evidence="8" id="KW-0732">Signal</keyword>
<keyword evidence="4" id="KW-0485">Methanol utilization</keyword>
<reference evidence="10 11" key="1">
    <citation type="submission" date="2018-07" db="EMBL/GenBank/DDBJ databases">
        <authorList>
            <person name="Zhang Y."/>
            <person name="Wang L."/>
            <person name="Ma S."/>
        </authorList>
    </citation>
    <scope>NUCLEOTIDE SEQUENCE [LARGE SCALE GENOMIC DNA]</scope>
    <source>
        <strain evidence="10 11">4-2</strain>
    </source>
</reference>
<comment type="caution">
    <text evidence="10">The sequence shown here is derived from an EMBL/GenBank/DDBJ whole genome shotgun (WGS) entry which is preliminary data.</text>
</comment>
<feature type="domain" description="Cytochrome c" evidence="9">
    <location>
        <begin position="64"/>
        <end position="144"/>
    </location>
</feature>
<dbReference type="GO" id="GO:0042597">
    <property type="term" value="C:periplasmic space"/>
    <property type="evidence" value="ECO:0007669"/>
    <property type="project" value="UniProtKB-SubCell"/>
</dbReference>
<feature type="chain" id="PRO_5018157868" description="Cytochrome c-L" evidence="8">
    <location>
        <begin position="21"/>
        <end position="175"/>
    </location>
</feature>